<dbReference type="InterPro" id="IPR029058">
    <property type="entry name" value="AB_hydrolase_fold"/>
</dbReference>
<dbReference type="SUPFAM" id="SSF53474">
    <property type="entry name" value="alpha/beta-Hydrolases"/>
    <property type="match status" value="1"/>
</dbReference>
<dbReference type="Pfam" id="PF06821">
    <property type="entry name" value="Ser_hydrolase"/>
    <property type="match status" value="1"/>
</dbReference>
<dbReference type="EMBL" id="FPCK01000001">
    <property type="protein sequence ID" value="SFV28032.1"/>
    <property type="molecule type" value="Genomic_DNA"/>
</dbReference>
<name>A0A1I7N043_9HYPH</name>
<evidence type="ECO:0000256" key="1">
    <source>
        <dbReference type="SAM" id="MobiDB-lite"/>
    </source>
</evidence>
<proteinExistence type="predicted"/>
<dbReference type="InterPro" id="IPR010662">
    <property type="entry name" value="RBBP9/YdeN"/>
</dbReference>
<dbReference type="GO" id="GO:0016787">
    <property type="term" value="F:hydrolase activity"/>
    <property type="evidence" value="ECO:0007669"/>
    <property type="project" value="InterPro"/>
</dbReference>
<dbReference type="RefSeq" id="WP_092420265.1">
    <property type="nucleotide sequence ID" value="NZ_FPCK01000001.1"/>
</dbReference>
<feature type="region of interest" description="Disordered" evidence="1">
    <location>
        <begin position="181"/>
        <end position="200"/>
    </location>
</feature>
<evidence type="ECO:0000313" key="3">
    <source>
        <dbReference type="Proteomes" id="UP000199074"/>
    </source>
</evidence>
<dbReference type="AlphaFoldDB" id="A0A1I7N043"/>
<organism evidence="2 3">
    <name type="scientific">Devosia crocina</name>
    <dbReference type="NCBI Taxonomy" id="429728"/>
    <lineage>
        <taxon>Bacteria</taxon>
        <taxon>Pseudomonadati</taxon>
        <taxon>Pseudomonadota</taxon>
        <taxon>Alphaproteobacteria</taxon>
        <taxon>Hyphomicrobiales</taxon>
        <taxon>Devosiaceae</taxon>
        <taxon>Devosia</taxon>
    </lineage>
</organism>
<gene>
    <name evidence="2" type="ORF">SAMN05216456_0419</name>
</gene>
<keyword evidence="3" id="KW-1185">Reference proteome</keyword>
<protein>
    <recommendedName>
        <fullName evidence="4">Alpha/beta hydrolase</fullName>
    </recommendedName>
</protein>
<accession>A0A1I7N043</accession>
<reference evidence="2 3" key="1">
    <citation type="submission" date="2016-10" db="EMBL/GenBank/DDBJ databases">
        <authorList>
            <person name="de Groot N.N."/>
        </authorList>
    </citation>
    <scope>NUCLEOTIDE SEQUENCE [LARGE SCALE GENOMIC DNA]</scope>
    <source>
        <strain evidence="2 3">IPL20</strain>
    </source>
</reference>
<dbReference type="STRING" id="429728.SAMN05216456_0419"/>
<evidence type="ECO:0000313" key="2">
    <source>
        <dbReference type="EMBL" id="SFV28032.1"/>
    </source>
</evidence>
<evidence type="ECO:0008006" key="4">
    <source>
        <dbReference type="Google" id="ProtNLM"/>
    </source>
</evidence>
<sequence length="200" mass="21693">MKRRVLIAPGLNGSTGDHWQRHWLADHDEAELVEQADWSDPKEGRWLHRLEQAVIANPGALIVSHSLGAILTARLAQSSVAPLVGGALLVAPADIERTSVLHARTYDFGTIPKDALPFPALMVASRDDVYMSLEKARMVAGDWGIPVHDLGYAGHVNVASGFGRWPAGYDLARQVAEEADQRAVRRNRASRSAQGLAPSP</sequence>
<dbReference type="Proteomes" id="UP000199074">
    <property type="component" value="Unassembled WGS sequence"/>
</dbReference>
<dbReference type="OrthoDB" id="9804993at2"/>
<dbReference type="Gene3D" id="3.40.50.1820">
    <property type="entry name" value="alpha/beta hydrolase"/>
    <property type="match status" value="1"/>
</dbReference>